<dbReference type="Proteomes" id="UP000198703">
    <property type="component" value="Unassembled WGS sequence"/>
</dbReference>
<sequence>MHLEWLEDILAVAETGSFSEAADRRRLTHSAFSRRIRAIEAYVGVELFDRARKPVALRPVTAEQRARMAELAGGLRQLLADLRRGDRLSGERIVLACQHALTASFTPELAGAVARRLPTAKLRVRSANRGDCLTLLLSREADLAFVYRLASDGPPLRADYVDWTDIGDDRLVPVFRRDGAEAVRAGLAEGRITVVAYPQTVFFGDVLAREVFPALQRRADVLRRVETALTLAAQEMAAGGVGVAWIPQSLARRAVEDGRLADLSDRLPACDLRVCALRLAGRPSALEAFAWEEAARLLR</sequence>
<dbReference type="InterPro" id="IPR005119">
    <property type="entry name" value="LysR_subst-bd"/>
</dbReference>
<keyword evidence="4" id="KW-0804">Transcription</keyword>
<protein>
    <submittedName>
        <fullName evidence="6">DNA-binding transcriptional regulator, LysR family</fullName>
    </submittedName>
</protein>
<organism evidence="6 7">
    <name type="scientific">Rubrimonas cliftonensis</name>
    <dbReference type="NCBI Taxonomy" id="89524"/>
    <lineage>
        <taxon>Bacteria</taxon>
        <taxon>Pseudomonadati</taxon>
        <taxon>Pseudomonadota</taxon>
        <taxon>Alphaproteobacteria</taxon>
        <taxon>Rhodobacterales</taxon>
        <taxon>Paracoccaceae</taxon>
        <taxon>Rubrimonas</taxon>
    </lineage>
</organism>
<gene>
    <name evidence="6" type="ORF">SAMN05444370_102445</name>
</gene>
<proteinExistence type="inferred from homology"/>
<reference evidence="6 7" key="1">
    <citation type="submission" date="2016-10" db="EMBL/GenBank/DDBJ databases">
        <authorList>
            <person name="de Groot N.N."/>
        </authorList>
    </citation>
    <scope>NUCLEOTIDE SEQUENCE [LARGE SCALE GENOMIC DNA]</scope>
    <source>
        <strain evidence="6 7">DSM 15345</strain>
    </source>
</reference>
<dbReference type="GO" id="GO:0000976">
    <property type="term" value="F:transcription cis-regulatory region binding"/>
    <property type="evidence" value="ECO:0007669"/>
    <property type="project" value="TreeGrafter"/>
</dbReference>
<dbReference type="PANTHER" id="PTHR30126:SF2">
    <property type="entry name" value="HTH-TYPE TRANSCRIPTIONAL REGULATOR YJIE"/>
    <property type="match status" value="1"/>
</dbReference>
<evidence type="ECO:0000256" key="1">
    <source>
        <dbReference type="ARBA" id="ARBA00009437"/>
    </source>
</evidence>
<dbReference type="PANTHER" id="PTHR30126">
    <property type="entry name" value="HTH-TYPE TRANSCRIPTIONAL REGULATOR"/>
    <property type="match status" value="1"/>
</dbReference>
<dbReference type="InterPro" id="IPR036388">
    <property type="entry name" value="WH-like_DNA-bd_sf"/>
</dbReference>
<keyword evidence="2" id="KW-0805">Transcription regulation</keyword>
<evidence type="ECO:0000259" key="5">
    <source>
        <dbReference type="PROSITE" id="PS50931"/>
    </source>
</evidence>
<dbReference type="Gene3D" id="3.40.190.290">
    <property type="match status" value="1"/>
</dbReference>
<dbReference type="SUPFAM" id="SSF46785">
    <property type="entry name" value="Winged helix' DNA-binding domain"/>
    <property type="match status" value="1"/>
</dbReference>
<dbReference type="InterPro" id="IPR036390">
    <property type="entry name" value="WH_DNA-bd_sf"/>
</dbReference>
<dbReference type="GO" id="GO:0003700">
    <property type="term" value="F:DNA-binding transcription factor activity"/>
    <property type="evidence" value="ECO:0007669"/>
    <property type="project" value="InterPro"/>
</dbReference>
<dbReference type="EMBL" id="FNQM01000002">
    <property type="protein sequence ID" value="SDZ99331.1"/>
    <property type="molecule type" value="Genomic_DNA"/>
</dbReference>
<dbReference type="Pfam" id="PF00126">
    <property type="entry name" value="HTH_1"/>
    <property type="match status" value="1"/>
</dbReference>
<dbReference type="SUPFAM" id="SSF53850">
    <property type="entry name" value="Periplasmic binding protein-like II"/>
    <property type="match status" value="1"/>
</dbReference>
<dbReference type="AlphaFoldDB" id="A0A1H3XK71"/>
<evidence type="ECO:0000256" key="2">
    <source>
        <dbReference type="ARBA" id="ARBA00023015"/>
    </source>
</evidence>
<keyword evidence="3 6" id="KW-0238">DNA-binding</keyword>
<evidence type="ECO:0000256" key="4">
    <source>
        <dbReference type="ARBA" id="ARBA00023163"/>
    </source>
</evidence>
<dbReference type="OrthoDB" id="528082at2"/>
<dbReference type="CDD" id="cd05466">
    <property type="entry name" value="PBP2_LTTR_substrate"/>
    <property type="match status" value="1"/>
</dbReference>
<name>A0A1H3XK71_9RHOB</name>
<evidence type="ECO:0000313" key="6">
    <source>
        <dbReference type="EMBL" id="SDZ99331.1"/>
    </source>
</evidence>
<dbReference type="PROSITE" id="PS50931">
    <property type="entry name" value="HTH_LYSR"/>
    <property type="match status" value="1"/>
</dbReference>
<evidence type="ECO:0000313" key="7">
    <source>
        <dbReference type="Proteomes" id="UP000198703"/>
    </source>
</evidence>
<evidence type="ECO:0000256" key="3">
    <source>
        <dbReference type="ARBA" id="ARBA00023125"/>
    </source>
</evidence>
<comment type="similarity">
    <text evidence="1">Belongs to the LysR transcriptional regulatory family.</text>
</comment>
<dbReference type="RefSeq" id="WP_093249545.1">
    <property type="nucleotide sequence ID" value="NZ_FNQM01000002.1"/>
</dbReference>
<keyword evidence="7" id="KW-1185">Reference proteome</keyword>
<dbReference type="Pfam" id="PF03466">
    <property type="entry name" value="LysR_substrate"/>
    <property type="match status" value="1"/>
</dbReference>
<dbReference type="InterPro" id="IPR000847">
    <property type="entry name" value="LysR_HTH_N"/>
</dbReference>
<dbReference type="Gene3D" id="1.10.10.10">
    <property type="entry name" value="Winged helix-like DNA-binding domain superfamily/Winged helix DNA-binding domain"/>
    <property type="match status" value="1"/>
</dbReference>
<dbReference type="STRING" id="89524.SAMN05444370_102445"/>
<accession>A0A1H3XK71</accession>
<feature type="domain" description="HTH lysR-type" evidence="5">
    <location>
        <begin position="1"/>
        <end position="58"/>
    </location>
</feature>